<dbReference type="EMBL" id="VCKX01000002">
    <property type="protein sequence ID" value="TMR39566.1"/>
    <property type="molecule type" value="Genomic_DNA"/>
</dbReference>
<comment type="caution">
    <text evidence="2">The sequence shown here is derived from an EMBL/GenBank/DDBJ whole genome shotgun (WGS) entry which is preliminary data.</text>
</comment>
<keyword evidence="3" id="KW-1185">Reference proteome</keyword>
<reference evidence="2 3" key="1">
    <citation type="submission" date="2019-05" db="EMBL/GenBank/DDBJ databases">
        <title>Draft genome sequence of Nonomuraea zeae DSM 100528.</title>
        <authorList>
            <person name="Saricaoglu S."/>
            <person name="Isik K."/>
        </authorList>
    </citation>
    <scope>NUCLEOTIDE SEQUENCE [LARGE SCALE GENOMIC DNA]</scope>
    <source>
        <strain evidence="2 3">DSM 100528</strain>
    </source>
</reference>
<proteinExistence type="predicted"/>
<gene>
    <name evidence="2" type="ORF">ETD85_00710</name>
</gene>
<dbReference type="AlphaFoldDB" id="A0A5S4H388"/>
<dbReference type="OrthoDB" id="9802640at2"/>
<feature type="domain" description="C2H2-type" evidence="1">
    <location>
        <begin position="224"/>
        <end position="246"/>
    </location>
</feature>
<dbReference type="RefSeq" id="WP_138687592.1">
    <property type="nucleotide sequence ID" value="NZ_JBHSAZ010000112.1"/>
</dbReference>
<dbReference type="InterPro" id="IPR013087">
    <property type="entry name" value="Znf_C2H2_type"/>
</dbReference>
<evidence type="ECO:0000313" key="2">
    <source>
        <dbReference type="EMBL" id="TMR39566.1"/>
    </source>
</evidence>
<evidence type="ECO:0000313" key="3">
    <source>
        <dbReference type="Proteomes" id="UP000306628"/>
    </source>
</evidence>
<accession>A0A5S4H388</accession>
<organism evidence="2 3">
    <name type="scientific">Nonomuraea zeae</name>
    <dbReference type="NCBI Taxonomy" id="1642303"/>
    <lineage>
        <taxon>Bacteria</taxon>
        <taxon>Bacillati</taxon>
        <taxon>Actinomycetota</taxon>
        <taxon>Actinomycetes</taxon>
        <taxon>Streptosporangiales</taxon>
        <taxon>Streptosporangiaceae</taxon>
        <taxon>Nonomuraea</taxon>
    </lineage>
</organism>
<sequence length="334" mass="36956">MLVMLQPASLKTSSVARHYEDTIHNHVDLAAHADLLNGGDLALLLRLYPSGAAPLWGVTPGTNNVNVGRIRKLRRGDYVFFYGDHHLYLGGLVTHTFHNEALAERLWGRDHKEQTWEYMYALDEVRGCQIPIAEVREALPTVTSPRWFVQNPTVVDGIGADNLINLAQLDISAAPPIGSGEPPTDDAVDIPSFTGELEREALRAARGEQERLKRHLLPGQTGVCALCGRTLDRGLLVAAHIKKRMHCSDDERRDLANVAMLNCILGCDALYENGYISVGTGGEILTSGAAVTGPGVTEHVNMFLKGRTTSWWTQEREKYFAWHRTRTFKADIPS</sequence>
<dbReference type="Proteomes" id="UP000306628">
    <property type="component" value="Unassembled WGS sequence"/>
</dbReference>
<evidence type="ECO:0000259" key="1">
    <source>
        <dbReference type="PROSITE" id="PS00028"/>
    </source>
</evidence>
<name>A0A5S4H388_9ACTN</name>
<protein>
    <recommendedName>
        <fullName evidence="1">C2H2-type domain-containing protein</fullName>
    </recommendedName>
</protein>
<dbReference type="PROSITE" id="PS00028">
    <property type="entry name" value="ZINC_FINGER_C2H2_1"/>
    <property type="match status" value="1"/>
</dbReference>